<dbReference type="EMBL" id="CADIJO010000012">
    <property type="protein sequence ID" value="CAB3716373.1"/>
    <property type="molecule type" value="Genomic_DNA"/>
</dbReference>
<evidence type="ECO:0000256" key="1">
    <source>
        <dbReference type="SAM" id="Phobius"/>
    </source>
</evidence>
<dbReference type="PANTHER" id="PTHR40115:SF1">
    <property type="entry name" value="INNER MEMBRANE PROTEIN WITH PEPSY TM HELIX"/>
    <property type="match status" value="1"/>
</dbReference>
<evidence type="ECO:0008006" key="4">
    <source>
        <dbReference type="Google" id="ProtNLM"/>
    </source>
</evidence>
<feature type="transmembrane region" description="Helical" evidence="1">
    <location>
        <begin position="55"/>
        <end position="77"/>
    </location>
</feature>
<evidence type="ECO:0000313" key="2">
    <source>
        <dbReference type="EMBL" id="CAB3716373.1"/>
    </source>
</evidence>
<organism evidence="2 3">
    <name type="scientific">Achromobacter deleyi</name>
    <dbReference type="NCBI Taxonomy" id="1353891"/>
    <lineage>
        <taxon>Bacteria</taxon>
        <taxon>Pseudomonadati</taxon>
        <taxon>Pseudomonadota</taxon>
        <taxon>Betaproteobacteria</taxon>
        <taxon>Burkholderiales</taxon>
        <taxon>Alcaligenaceae</taxon>
        <taxon>Achromobacter</taxon>
    </lineage>
</organism>
<dbReference type="InterPro" id="IPR032307">
    <property type="entry name" value="PepSY_TM-like_2"/>
</dbReference>
<feature type="transmembrane region" description="Helical" evidence="1">
    <location>
        <begin position="193"/>
        <end position="212"/>
    </location>
</feature>
<accession>A0A6S7AEW7</accession>
<protein>
    <recommendedName>
        <fullName evidence="4">PepSY domain-containing protein</fullName>
    </recommendedName>
</protein>
<dbReference type="AlphaFoldDB" id="A0A6S7AEW7"/>
<reference evidence="2 3" key="1">
    <citation type="submission" date="2020-04" db="EMBL/GenBank/DDBJ databases">
        <authorList>
            <person name="De Canck E."/>
        </authorList>
    </citation>
    <scope>NUCLEOTIDE SEQUENCE [LARGE SCALE GENOMIC DNA]</scope>
    <source>
        <strain evidence="2 3">LMG 3458</strain>
    </source>
</reference>
<proteinExistence type="predicted"/>
<dbReference type="PANTHER" id="PTHR40115">
    <property type="entry name" value="INNER MEMBRANE PROTEIN WITH PEPSY TM HELIX"/>
    <property type="match status" value="1"/>
</dbReference>
<gene>
    <name evidence="2" type="ORF">LMG3458_03573</name>
</gene>
<keyword evidence="1" id="KW-0812">Transmembrane</keyword>
<name>A0A6S7AEW7_9BURK</name>
<feature type="transmembrane region" description="Helical" evidence="1">
    <location>
        <begin position="224"/>
        <end position="242"/>
    </location>
</feature>
<evidence type="ECO:0000313" key="3">
    <source>
        <dbReference type="Proteomes" id="UP000494111"/>
    </source>
</evidence>
<dbReference type="Pfam" id="PF16357">
    <property type="entry name" value="PepSY_TM_like_2"/>
    <property type="match status" value="1"/>
</dbReference>
<keyword evidence="1" id="KW-0472">Membrane</keyword>
<sequence length="243" mass="26825">MSPKSIEIYSHVNNLFYKSNSHLNDRIRPLNFAHPMDSHASPRRRAYWLKTLHQWHWISSALCLLGMLLFAITGLTLNNASHIESKAVVTSREARLPDAVLAQLAAPANQKKAPLPVAVAQWLDTELDAGAAGKPAEWSAGEVYVSLPRAGGDAWLSIDRASGDVEYERTDRGWIAYLNDLHKGRNTGLAWSWFLDIFAIACLVFSLTGLVLLKMHAGNRGATWPMVGLGVVIPLVLALLFIH</sequence>
<dbReference type="Proteomes" id="UP000494111">
    <property type="component" value="Unassembled WGS sequence"/>
</dbReference>
<keyword evidence="1" id="KW-1133">Transmembrane helix</keyword>